<accession>A0A6M2D9G3</accession>
<dbReference type="AlphaFoldDB" id="A0A6M2D9G3"/>
<reference evidence="1" key="1">
    <citation type="submission" date="2019-09" db="EMBL/GenBank/DDBJ databases">
        <title>Organ-specific transcriptomic study of the physiology of the cattle tick, Rhipicephalus microplus.</title>
        <authorList>
            <person name="Tirloni L."/>
            <person name="Braz G."/>
            <person name="Gandara A.C.P."/>
            <person name="Sabadin G.A."/>
            <person name="da Silva R.M."/>
            <person name="Guizzo M.G."/>
            <person name="Machado J.A."/>
            <person name="Costa E.P."/>
            <person name="Gomes H.F."/>
            <person name="Moraes J."/>
            <person name="Mota M.B.S."/>
            <person name="Mesquita R.D."/>
            <person name="Alvarenga P.H."/>
            <person name="Alves F."/>
            <person name="Seixas A."/>
            <person name="da Fonseca R.N."/>
            <person name="Fogaca A."/>
            <person name="Logullo C."/>
            <person name="Tanaka A."/>
            <person name="Daffre S."/>
            <person name="Termignoni C."/>
            <person name="Vaz I.S.Jr."/>
            <person name="Oliveira P.L."/>
            <person name="Ribeiro J.M."/>
        </authorList>
    </citation>
    <scope>NUCLEOTIDE SEQUENCE</scope>
    <source>
        <strain evidence="1">Porto Alegre</strain>
    </source>
</reference>
<sequence length="117" mass="12916">MQVRLGVVRPLQALGTAVGLVYGTEANTQVNTPAGDVKAARHATVRRFPKGTRTKETRAYQAPTNEGETIWRARDSASLILATPKSKRRAPAWRYLLPRAVTRAWEKKRSGCTAECP</sequence>
<proteinExistence type="predicted"/>
<evidence type="ECO:0000313" key="1">
    <source>
        <dbReference type="EMBL" id="NOV42696.1"/>
    </source>
</evidence>
<dbReference type="EMBL" id="GHWJ01009959">
    <property type="protein sequence ID" value="NOV42696.1"/>
    <property type="molecule type" value="Transcribed_RNA"/>
</dbReference>
<organism evidence="1">
    <name type="scientific">Rhipicephalus microplus</name>
    <name type="common">Cattle tick</name>
    <name type="synonym">Boophilus microplus</name>
    <dbReference type="NCBI Taxonomy" id="6941"/>
    <lineage>
        <taxon>Eukaryota</taxon>
        <taxon>Metazoa</taxon>
        <taxon>Ecdysozoa</taxon>
        <taxon>Arthropoda</taxon>
        <taxon>Chelicerata</taxon>
        <taxon>Arachnida</taxon>
        <taxon>Acari</taxon>
        <taxon>Parasitiformes</taxon>
        <taxon>Ixodida</taxon>
        <taxon>Ixodoidea</taxon>
        <taxon>Ixodidae</taxon>
        <taxon>Rhipicephalinae</taxon>
        <taxon>Rhipicephalus</taxon>
        <taxon>Boophilus</taxon>
    </lineage>
</organism>
<protein>
    <submittedName>
        <fullName evidence="1">Putative secreted protein ovary overexpressed</fullName>
    </submittedName>
</protein>
<name>A0A6M2D9G3_RHIMP</name>